<reference evidence="2 3" key="1">
    <citation type="submission" date="2018-11" db="EMBL/GenBank/DDBJ databases">
        <title>Genome sequence and assembly of Colletotrichum sidae.</title>
        <authorList>
            <person name="Gan P."/>
            <person name="Shirasu K."/>
        </authorList>
    </citation>
    <scope>NUCLEOTIDE SEQUENCE [LARGE SCALE GENOMIC DNA]</scope>
    <source>
        <strain evidence="2 3">CBS 518.97</strain>
    </source>
</reference>
<gene>
    <name evidence="2" type="ORF">C8034_v002065</name>
</gene>
<dbReference type="AlphaFoldDB" id="A0A4R8TD85"/>
<feature type="region of interest" description="Disordered" evidence="1">
    <location>
        <begin position="48"/>
        <end position="96"/>
    </location>
</feature>
<protein>
    <submittedName>
        <fullName evidence="2">Uncharacterized protein</fullName>
    </submittedName>
</protein>
<dbReference type="EMBL" id="QAPF01000145">
    <property type="protein sequence ID" value="TEA15025.1"/>
    <property type="molecule type" value="Genomic_DNA"/>
</dbReference>
<evidence type="ECO:0000313" key="2">
    <source>
        <dbReference type="EMBL" id="TEA15025.1"/>
    </source>
</evidence>
<keyword evidence="3" id="KW-1185">Reference proteome</keyword>
<evidence type="ECO:0000256" key="1">
    <source>
        <dbReference type="SAM" id="MobiDB-lite"/>
    </source>
</evidence>
<comment type="caution">
    <text evidence="2">The sequence shown here is derived from an EMBL/GenBank/DDBJ whole genome shotgun (WGS) entry which is preliminary data.</text>
</comment>
<feature type="compositionally biased region" description="Basic residues" evidence="1">
    <location>
        <begin position="58"/>
        <end position="68"/>
    </location>
</feature>
<feature type="compositionally biased region" description="Basic residues" evidence="1">
    <location>
        <begin position="76"/>
        <end position="96"/>
    </location>
</feature>
<proteinExistence type="predicted"/>
<name>A0A4R8TD85_9PEZI</name>
<dbReference type="Proteomes" id="UP000295604">
    <property type="component" value="Unassembled WGS sequence"/>
</dbReference>
<accession>A0A4R8TD85</accession>
<organism evidence="2 3">
    <name type="scientific">Colletotrichum sidae</name>
    <dbReference type="NCBI Taxonomy" id="1347389"/>
    <lineage>
        <taxon>Eukaryota</taxon>
        <taxon>Fungi</taxon>
        <taxon>Dikarya</taxon>
        <taxon>Ascomycota</taxon>
        <taxon>Pezizomycotina</taxon>
        <taxon>Sordariomycetes</taxon>
        <taxon>Hypocreomycetidae</taxon>
        <taxon>Glomerellales</taxon>
        <taxon>Glomerellaceae</taxon>
        <taxon>Colletotrichum</taxon>
        <taxon>Colletotrichum orbiculare species complex</taxon>
    </lineage>
</organism>
<sequence>MNVAAEWLSPTSLEYVTRSNREAVVLWPSLCTLARDEATLDTIVALPAAPNPPMPRGAIRHPSLRRPLHGPMPTPHVRRQQRRRGPKAIRSNQRSR</sequence>
<evidence type="ECO:0000313" key="3">
    <source>
        <dbReference type="Proteomes" id="UP000295604"/>
    </source>
</evidence>